<evidence type="ECO:0000256" key="3">
    <source>
        <dbReference type="ARBA" id="ARBA00022691"/>
    </source>
</evidence>
<dbReference type="PROSITE" id="PS51687">
    <property type="entry name" value="SAM_MT_RNA_M5U"/>
    <property type="match status" value="1"/>
</dbReference>
<dbReference type="Proteomes" id="UP000469346">
    <property type="component" value="Unassembled WGS sequence"/>
</dbReference>
<gene>
    <name evidence="6" type="ORF">G3N55_08210</name>
</gene>
<dbReference type="InterPro" id="IPR010280">
    <property type="entry name" value="U5_MeTrfase_fam"/>
</dbReference>
<evidence type="ECO:0000256" key="5">
    <source>
        <dbReference type="PROSITE-ProRule" id="PRU10015"/>
    </source>
</evidence>
<dbReference type="GO" id="GO:0070475">
    <property type="term" value="P:rRNA base methylation"/>
    <property type="evidence" value="ECO:0007669"/>
    <property type="project" value="TreeGrafter"/>
</dbReference>
<dbReference type="EMBL" id="JAAGRR010000089">
    <property type="protein sequence ID" value="NDY42825.1"/>
    <property type="molecule type" value="Genomic_DNA"/>
</dbReference>
<feature type="binding site" evidence="4">
    <location>
        <position position="302"/>
    </location>
    <ligand>
        <name>S-adenosyl-L-methionine</name>
        <dbReference type="ChEBI" id="CHEBI:59789"/>
    </ligand>
</feature>
<proteinExistence type="inferred from homology"/>
<keyword evidence="2 4" id="KW-0808">Transferase</keyword>
<sequence>RPPPCPHAHACGGCPLSHAREAAQPGLKAEMISDALRRIGGIPPDALAAFHPAPEPLGWRHRVRLQVSETGATGFFRRGSHQVHPVEACRLAIPAVQGAQRRLSALAAWRRLARICRSVEIVGDPADPYGAPCHLVLRGRGRARPRRRDLEALSAEGGFRGVVWLPGGPAPALSAGAPTCSWPYREIPGVPAPFEILASPACFTQVNWPMNLVLVRRLVKVIRRAGARTVLDLYSGIGNFSLPLATAGLRVQGVETDPAAVAAAREAARRLGLDPRAAFRCARAEDVAREPLEPPPDVLLLDPPRRGAGEILPALARGRPRLVAYVSCDPATLARDLRRLLAEGYALGRVEGFDLFPQTAHAECLAILYRDGAEDAPTA</sequence>
<evidence type="ECO:0000256" key="2">
    <source>
        <dbReference type="ARBA" id="ARBA00022679"/>
    </source>
</evidence>
<dbReference type="RefSeq" id="WP_163298954.1">
    <property type="nucleotide sequence ID" value="NZ_JAAGRR010000089.1"/>
</dbReference>
<dbReference type="InterPro" id="IPR030390">
    <property type="entry name" value="MeTrfase_TrmA_AS"/>
</dbReference>
<dbReference type="PROSITE" id="PS01230">
    <property type="entry name" value="TRMA_1"/>
    <property type="match status" value="1"/>
</dbReference>
<keyword evidence="3 4" id="KW-0949">S-adenosyl-L-methionine</keyword>
<accession>A0A6N9TNJ3</accession>
<dbReference type="Pfam" id="PF05958">
    <property type="entry name" value="tRNA_U5-meth_tr"/>
    <property type="match status" value="2"/>
</dbReference>
<dbReference type="PANTHER" id="PTHR11061:SF30">
    <property type="entry name" value="TRNA (URACIL(54)-C(5))-METHYLTRANSFERASE"/>
    <property type="match status" value="1"/>
</dbReference>
<feature type="binding site" evidence="4">
    <location>
        <position position="234"/>
    </location>
    <ligand>
        <name>S-adenosyl-L-methionine</name>
        <dbReference type="ChEBI" id="CHEBI:59789"/>
    </ligand>
</feature>
<dbReference type="Gene3D" id="3.40.50.150">
    <property type="entry name" value="Vaccinia Virus protein VP39"/>
    <property type="match status" value="1"/>
</dbReference>
<dbReference type="GO" id="GO:0070041">
    <property type="term" value="F:rRNA (uridine-C5-)-methyltransferase activity"/>
    <property type="evidence" value="ECO:0007669"/>
    <property type="project" value="TreeGrafter"/>
</dbReference>
<dbReference type="PANTHER" id="PTHR11061">
    <property type="entry name" value="RNA M5U METHYLTRANSFERASE"/>
    <property type="match status" value="1"/>
</dbReference>
<evidence type="ECO:0000313" key="6">
    <source>
        <dbReference type="EMBL" id="NDY42825.1"/>
    </source>
</evidence>
<dbReference type="InterPro" id="IPR029063">
    <property type="entry name" value="SAM-dependent_MTases_sf"/>
</dbReference>
<feature type="binding site" evidence="4">
    <location>
        <position position="255"/>
    </location>
    <ligand>
        <name>S-adenosyl-L-methionine</name>
        <dbReference type="ChEBI" id="CHEBI:59789"/>
    </ligand>
</feature>
<reference evidence="6 7" key="1">
    <citation type="submission" date="2020-02" db="EMBL/GenBank/DDBJ databases">
        <title>Comparative genomics of sulfur disproportionating microorganisms.</title>
        <authorList>
            <person name="Ward L.M."/>
            <person name="Bertran E."/>
            <person name="Johnston D.T."/>
        </authorList>
    </citation>
    <scope>NUCLEOTIDE SEQUENCE [LARGE SCALE GENOMIC DNA]</scope>
    <source>
        <strain evidence="6 7">DSM 100025</strain>
    </source>
</reference>
<organism evidence="6 7">
    <name type="scientific">Dissulfurirhabdus thermomarina</name>
    <dbReference type="NCBI Taxonomy" id="1765737"/>
    <lineage>
        <taxon>Bacteria</taxon>
        <taxon>Deltaproteobacteria</taxon>
        <taxon>Dissulfurirhabdaceae</taxon>
        <taxon>Dissulfurirhabdus</taxon>
    </lineage>
</organism>
<dbReference type="AlphaFoldDB" id="A0A6N9TNJ3"/>
<evidence type="ECO:0000256" key="4">
    <source>
        <dbReference type="PROSITE-ProRule" id="PRU01024"/>
    </source>
</evidence>
<dbReference type="Gene3D" id="2.40.50.1070">
    <property type="match status" value="1"/>
</dbReference>
<keyword evidence="7" id="KW-1185">Reference proteome</keyword>
<feature type="active site" evidence="5">
    <location>
        <position position="328"/>
    </location>
</feature>
<keyword evidence="1 4" id="KW-0489">Methyltransferase</keyword>
<feature type="non-terminal residue" evidence="6">
    <location>
        <position position="1"/>
    </location>
</feature>
<comment type="caution">
    <text evidence="6">The sequence shown here is derived from an EMBL/GenBank/DDBJ whole genome shotgun (WGS) entry which is preliminary data.</text>
</comment>
<protein>
    <submittedName>
        <fullName evidence="6">Class I SAM-dependent RNA methyltransferase</fullName>
    </submittedName>
</protein>
<evidence type="ECO:0000256" key="1">
    <source>
        <dbReference type="ARBA" id="ARBA00022603"/>
    </source>
</evidence>
<feature type="active site" description="Nucleophile" evidence="4">
    <location>
        <position position="328"/>
    </location>
</feature>
<name>A0A6N9TNJ3_DISTH</name>
<comment type="similarity">
    <text evidence="4">Belongs to the class I-like SAM-binding methyltransferase superfamily. RNA M5U methyltransferase family.</text>
</comment>
<feature type="binding site" evidence="4">
    <location>
        <position position="205"/>
    </location>
    <ligand>
        <name>S-adenosyl-L-methionine</name>
        <dbReference type="ChEBI" id="CHEBI:59789"/>
    </ligand>
</feature>
<evidence type="ECO:0000313" key="7">
    <source>
        <dbReference type="Proteomes" id="UP000469346"/>
    </source>
</evidence>
<dbReference type="SUPFAM" id="SSF53335">
    <property type="entry name" value="S-adenosyl-L-methionine-dependent methyltransferases"/>
    <property type="match status" value="1"/>
</dbReference>